<dbReference type="AlphaFoldDB" id="A0A6A6DIP4"/>
<evidence type="ECO:0000313" key="3">
    <source>
        <dbReference type="Proteomes" id="UP000800200"/>
    </source>
</evidence>
<reference evidence="2" key="1">
    <citation type="journal article" date="2020" name="Stud. Mycol.">
        <title>101 Dothideomycetes genomes: a test case for predicting lifestyles and emergence of pathogens.</title>
        <authorList>
            <person name="Haridas S."/>
            <person name="Albert R."/>
            <person name="Binder M."/>
            <person name="Bloem J."/>
            <person name="Labutti K."/>
            <person name="Salamov A."/>
            <person name="Andreopoulos B."/>
            <person name="Baker S."/>
            <person name="Barry K."/>
            <person name="Bills G."/>
            <person name="Bluhm B."/>
            <person name="Cannon C."/>
            <person name="Castanera R."/>
            <person name="Culley D."/>
            <person name="Daum C."/>
            <person name="Ezra D."/>
            <person name="Gonzalez J."/>
            <person name="Henrissat B."/>
            <person name="Kuo A."/>
            <person name="Liang C."/>
            <person name="Lipzen A."/>
            <person name="Lutzoni F."/>
            <person name="Magnuson J."/>
            <person name="Mondo S."/>
            <person name="Nolan M."/>
            <person name="Ohm R."/>
            <person name="Pangilinan J."/>
            <person name="Park H.-J."/>
            <person name="Ramirez L."/>
            <person name="Alfaro M."/>
            <person name="Sun H."/>
            <person name="Tritt A."/>
            <person name="Yoshinaga Y."/>
            <person name="Zwiers L.-H."/>
            <person name="Turgeon B."/>
            <person name="Goodwin S."/>
            <person name="Spatafora J."/>
            <person name="Crous P."/>
            <person name="Grigoriev I."/>
        </authorList>
    </citation>
    <scope>NUCLEOTIDE SEQUENCE</scope>
    <source>
        <strain evidence="2">CBS 207.26</strain>
    </source>
</reference>
<feature type="transmembrane region" description="Helical" evidence="1">
    <location>
        <begin position="89"/>
        <end position="110"/>
    </location>
</feature>
<keyword evidence="3" id="KW-1185">Reference proteome</keyword>
<accession>A0A6A6DIP4</accession>
<evidence type="ECO:0000256" key="1">
    <source>
        <dbReference type="SAM" id="Phobius"/>
    </source>
</evidence>
<dbReference type="EMBL" id="ML994667">
    <property type="protein sequence ID" value="KAF2179394.1"/>
    <property type="molecule type" value="Genomic_DNA"/>
</dbReference>
<evidence type="ECO:0000313" key="2">
    <source>
        <dbReference type="EMBL" id="KAF2179394.1"/>
    </source>
</evidence>
<proteinExistence type="predicted"/>
<dbReference type="Proteomes" id="UP000800200">
    <property type="component" value="Unassembled WGS sequence"/>
</dbReference>
<keyword evidence="1" id="KW-1133">Transmembrane helix</keyword>
<gene>
    <name evidence="2" type="ORF">K469DRAFT_302531</name>
</gene>
<name>A0A6A6DIP4_9PEZI</name>
<sequence length="163" mass="17870">MESIEMQDGGESLRMHEERSLWLDASQAIVVCSSRWCMRPQISAVLRRKTEWSMGGCLDCGCTLTMRRGAKLQMAEMAQIANKLTVMRLFCSLIVFAPFAILSVACSLLSRCRGPQQSCCSIICAAPLISFGRATRGCLLLASFTGVPAFPHFPMTSVNHDAS</sequence>
<organism evidence="2 3">
    <name type="scientific">Zopfia rhizophila CBS 207.26</name>
    <dbReference type="NCBI Taxonomy" id="1314779"/>
    <lineage>
        <taxon>Eukaryota</taxon>
        <taxon>Fungi</taxon>
        <taxon>Dikarya</taxon>
        <taxon>Ascomycota</taxon>
        <taxon>Pezizomycotina</taxon>
        <taxon>Dothideomycetes</taxon>
        <taxon>Dothideomycetes incertae sedis</taxon>
        <taxon>Zopfiaceae</taxon>
        <taxon>Zopfia</taxon>
    </lineage>
</organism>
<keyword evidence="1" id="KW-0812">Transmembrane</keyword>
<keyword evidence="1" id="KW-0472">Membrane</keyword>
<protein>
    <submittedName>
        <fullName evidence="2">Uncharacterized protein</fullName>
    </submittedName>
</protein>